<reference evidence="3" key="1">
    <citation type="journal article" date="2020" name="Microbiol. Resour. Announc.">
        <title>Complete Genome Sequence of Geobacillus sp. Strain E55-1, Isolated from Mine Geyser in Japan.</title>
        <authorList>
            <person name="Miyazaki K."/>
            <person name="Hase E."/>
            <person name="Tokito N."/>
        </authorList>
    </citation>
    <scope>NUCLEOTIDE SEQUENCE [LARGE SCALE GENOMIC DNA]</scope>
    <source>
        <strain evidence="3">E55-1</strain>
    </source>
</reference>
<evidence type="ECO:0000313" key="3">
    <source>
        <dbReference type="Proteomes" id="UP000501421"/>
    </source>
</evidence>
<dbReference type="AlphaFoldDB" id="A0A679FSI9"/>
<evidence type="ECO:0000313" key="2">
    <source>
        <dbReference type="EMBL" id="BBW97585.1"/>
    </source>
</evidence>
<feature type="region of interest" description="Disordered" evidence="1">
    <location>
        <begin position="28"/>
        <end position="47"/>
    </location>
</feature>
<accession>A0A679FSI9</accession>
<proteinExistence type="predicted"/>
<protein>
    <submittedName>
        <fullName evidence="2">Uncharacterized protein</fullName>
    </submittedName>
</protein>
<evidence type="ECO:0000256" key="1">
    <source>
        <dbReference type="SAM" id="MobiDB-lite"/>
    </source>
</evidence>
<sequence length="47" mass="5353">MGDNGVPRDLSRLRVHWKHPERWHLFFNSGPRTGTVAGDNSVRSPVI</sequence>
<gene>
    <name evidence="2" type="ORF">GsuE55_24180</name>
</gene>
<organism evidence="2 3">
    <name type="scientific">Geobacillus subterraneus</name>
    <dbReference type="NCBI Taxonomy" id="129338"/>
    <lineage>
        <taxon>Bacteria</taxon>
        <taxon>Bacillati</taxon>
        <taxon>Bacillota</taxon>
        <taxon>Bacilli</taxon>
        <taxon>Bacillales</taxon>
        <taxon>Anoxybacillaceae</taxon>
        <taxon>Geobacillus</taxon>
    </lineage>
</organism>
<dbReference type="Proteomes" id="UP000501421">
    <property type="component" value="Chromosome"/>
</dbReference>
<name>A0A679FSI9_9BACL</name>
<dbReference type="EMBL" id="AP022557">
    <property type="protein sequence ID" value="BBW97585.1"/>
    <property type="molecule type" value="Genomic_DNA"/>
</dbReference>
<keyword evidence="3" id="KW-1185">Reference proteome</keyword>